<evidence type="ECO:0000313" key="2">
    <source>
        <dbReference type="EMBL" id="MCH6167055.1"/>
    </source>
</evidence>
<dbReference type="InterPro" id="IPR011009">
    <property type="entry name" value="Kinase-like_dom_sf"/>
</dbReference>
<evidence type="ECO:0000313" key="3">
    <source>
        <dbReference type="Proteomes" id="UP001299970"/>
    </source>
</evidence>
<protein>
    <submittedName>
        <fullName evidence="2">Phosphotransferase</fullName>
    </submittedName>
</protein>
<dbReference type="SUPFAM" id="SSF56112">
    <property type="entry name" value="Protein kinase-like (PK-like)"/>
    <property type="match status" value="1"/>
</dbReference>
<comment type="caution">
    <text evidence="2">The sequence shown here is derived from an EMBL/GenBank/DDBJ whole genome shotgun (WGS) entry which is preliminary data.</text>
</comment>
<dbReference type="InterPro" id="IPR002575">
    <property type="entry name" value="Aminoglycoside_PTrfase"/>
</dbReference>
<accession>A0ABS9TEU6</accession>
<dbReference type="EMBL" id="JAKXMK010000012">
    <property type="protein sequence ID" value="MCH6167055.1"/>
    <property type="molecule type" value="Genomic_DNA"/>
</dbReference>
<keyword evidence="3" id="KW-1185">Reference proteome</keyword>
<gene>
    <name evidence="2" type="ORF">MMF94_15315</name>
</gene>
<evidence type="ECO:0000259" key="1">
    <source>
        <dbReference type="Pfam" id="PF01636"/>
    </source>
</evidence>
<name>A0ABS9TEU6_9PSEU</name>
<dbReference type="Pfam" id="PF01636">
    <property type="entry name" value="APH"/>
    <property type="match status" value="2"/>
</dbReference>
<dbReference type="Proteomes" id="UP001299970">
    <property type="component" value="Unassembled WGS sequence"/>
</dbReference>
<feature type="domain" description="Aminoglycoside phosphotransferase" evidence="1">
    <location>
        <begin position="119"/>
        <end position="169"/>
    </location>
</feature>
<sequence length="259" mass="28674">MSDREERLPGGNVTAGVVRIGNTVRRPAGPHTPAVHAFLEHLHEAGFTWAPRPLGVDELGREVLSYIPGSPVHPDRLDLLDSDQSLSEIGRLIRAFHDAAAEFVPPPNACWQVAIPDVGADLIVHHDIAPWNLIGSGDRSWTLIDWDFAAPGTRLWDLAYAAHGFVPLTADPSATRPNPARRLRVLVDAYDLDEGQRHRLLDLLPQRTRAMYDLLAHGADTGTEPWATLWREGHGRTWGANTDYIADNAAWWRAALLDE</sequence>
<feature type="domain" description="Aminoglycoside phosphotransferase" evidence="1">
    <location>
        <begin position="30"/>
        <end position="107"/>
    </location>
</feature>
<reference evidence="2 3" key="1">
    <citation type="submission" date="2022-03" db="EMBL/GenBank/DDBJ databases">
        <title>Pseudonocardia alaer sp. nov., a novel actinomycete isolated from reed forest soil.</title>
        <authorList>
            <person name="Wang L."/>
        </authorList>
    </citation>
    <scope>NUCLEOTIDE SEQUENCE [LARGE SCALE GENOMIC DNA]</scope>
    <source>
        <strain evidence="2 3">Y-16303</strain>
    </source>
</reference>
<dbReference type="Gene3D" id="3.90.1200.10">
    <property type="match status" value="1"/>
</dbReference>
<dbReference type="RefSeq" id="WP_241037210.1">
    <property type="nucleotide sequence ID" value="NZ_BAAAJF010000015.1"/>
</dbReference>
<organism evidence="2 3">
    <name type="scientific">Pseudonocardia alaniniphila</name>
    <dbReference type="NCBI Taxonomy" id="75291"/>
    <lineage>
        <taxon>Bacteria</taxon>
        <taxon>Bacillati</taxon>
        <taxon>Actinomycetota</taxon>
        <taxon>Actinomycetes</taxon>
        <taxon>Pseudonocardiales</taxon>
        <taxon>Pseudonocardiaceae</taxon>
        <taxon>Pseudonocardia</taxon>
    </lineage>
</organism>
<proteinExistence type="predicted"/>